<keyword evidence="3" id="KW-1185">Reference proteome</keyword>
<evidence type="ECO:0000313" key="3">
    <source>
        <dbReference type="Proteomes" id="UP001152798"/>
    </source>
</evidence>
<feature type="non-terminal residue" evidence="2">
    <location>
        <position position="234"/>
    </location>
</feature>
<gene>
    <name evidence="2" type="ORF">NEZAVI_LOCUS7405</name>
</gene>
<evidence type="ECO:0000313" key="2">
    <source>
        <dbReference type="EMBL" id="CAH1397617.1"/>
    </source>
</evidence>
<dbReference type="EMBL" id="OV725080">
    <property type="protein sequence ID" value="CAH1397617.1"/>
    <property type="molecule type" value="Genomic_DNA"/>
</dbReference>
<protein>
    <submittedName>
        <fullName evidence="2">Uncharacterized protein</fullName>
    </submittedName>
</protein>
<feature type="region of interest" description="Disordered" evidence="1">
    <location>
        <begin position="211"/>
        <end position="234"/>
    </location>
</feature>
<feature type="region of interest" description="Disordered" evidence="1">
    <location>
        <begin position="1"/>
        <end position="20"/>
    </location>
</feature>
<dbReference type="Proteomes" id="UP001152798">
    <property type="component" value="Chromosome 4"/>
</dbReference>
<organism evidence="2 3">
    <name type="scientific">Nezara viridula</name>
    <name type="common">Southern green stink bug</name>
    <name type="synonym">Cimex viridulus</name>
    <dbReference type="NCBI Taxonomy" id="85310"/>
    <lineage>
        <taxon>Eukaryota</taxon>
        <taxon>Metazoa</taxon>
        <taxon>Ecdysozoa</taxon>
        <taxon>Arthropoda</taxon>
        <taxon>Hexapoda</taxon>
        <taxon>Insecta</taxon>
        <taxon>Pterygota</taxon>
        <taxon>Neoptera</taxon>
        <taxon>Paraneoptera</taxon>
        <taxon>Hemiptera</taxon>
        <taxon>Heteroptera</taxon>
        <taxon>Panheteroptera</taxon>
        <taxon>Pentatomomorpha</taxon>
        <taxon>Pentatomoidea</taxon>
        <taxon>Pentatomidae</taxon>
        <taxon>Pentatominae</taxon>
        <taxon>Nezara</taxon>
    </lineage>
</organism>
<name>A0A9P0MP70_NEZVI</name>
<feature type="compositionally biased region" description="Basic residues" evidence="1">
    <location>
        <begin position="217"/>
        <end position="226"/>
    </location>
</feature>
<evidence type="ECO:0000256" key="1">
    <source>
        <dbReference type="SAM" id="MobiDB-lite"/>
    </source>
</evidence>
<dbReference type="AlphaFoldDB" id="A0A9P0MP70"/>
<accession>A0A9P0MP70</accession>
<proteinExistence type="predicted"/>
<sequence length="234" mass="26768">MITGVIRDQNTNTWRRKNNKDPLTETDLTISHDMKARRLRWAGYTARINPHGSLLKRAEGLIRYITKEFERCYILIGYANWEIAITLPNSTGLSSEDPPYLEKAVLRLRLLRDTGADDDAHPEEITPAEAQDTMLKTCGGFTKVLTGYERHIGARSGVRLSASGFIVRTILNKEEVKMKVPFDRRHLTTIQMLKYSESDTTSTACRLPVHKNANNVRRGRIKKRNRMPPMDSRS</sequence>
<reference evidence="2" key="1">
    <citation type="submission" date="2022-01" db="EMBL/GenBank/DDBJ databases">
        <authorList>
            <person name="King R."/>
        </authorList>
    </citation>
    <scope>NUCLEOTIDE SEQUENCE</scope>
</reference>